<protein>
    <submittedName>
        <fullName evidence="2">Uncharacterized protein</fullName>
    </submittedName>
</protein>
<name>A0A6J5MRJ7_9CAUD</name>
<proteinExistence type="predicted"/>
<evidence type="ECO:0000256" key="1">
    <source>
        <dbReference type="SAM" id="Coils"/>
    </source>
</evidence>
<accession>A0A6J5MRJ7</accession>
<gene>
    <name evidence="2" type="ORF">UFOVP526_45</name>
</gene>
<dbReference type="EMBL" id="LR796498">
    <property type="protein sequence ID" value="CAB4149102.1"/>
    <property type="molecule type" value="Genomic_DNA"/>
</dbReference>
<keyword evidence="1" id="KW-0175">Coiled coil</keyword>
<sequence>MTSTTTSPVYHQTQWHYPDCTVHSHIVARDHCVERMVEQIEQLQQQYSTLCNTLRDAKTDNLYWREETRKLQELCNTLTHQLDTISQPTNKGEQQ</sequence>
<reference evidence="2" key="1">
    <citation type="submission" date="2020-04" db="EMBL/GenBank/DDBJ databases">
        <authorList>
            <person name="Chiriac C."/>
            <person name="Salcher M."/>
            <person name="Ghai R."/>
            <person name="Kavagutti S V."/>
        </authorList>
    </citation>
    <scope>NUCLEOTIDE SEQUENCE</scope>
</reference>
<evidence type="ECO:0000313" key="2">
    <source>
        <dbReference type="EMBL" id="CAB4149102.1"/>
    </source>
</evidence>
<organism evidence="2">
    <name type="scientific">uncultured Caudovirales phage</name>
    <dbReference type="NCBI Taxonomy" id="2100421"/>
    <lineage>
        <taxon>Viruses</taxon>
        <taxon>Duplodnaviria</taxon>
        <taxon>Heunggongvirae</taxon>
        <taxon>Uroviricota</taxon>
        <taxon>Caudoviricetes</taxon>
        <taxon>Peduoviridae</taxon>
        <taxon>Maltschvirus</taxon>
        <taxon>Maltschvirus maltsch</taxon>
    </lineage>
</organism>
<feature type="coiled-coil region" evidence="1">
    <location>
        <begin position="33"/>
        <end position="60"/>
    </location>
</feature>